<reference evidence="3" key="2">
    <citation type="journal article" date="2022" name="Microbiol. Resour. Announc.">
        <title>Metagenome Sequencing to Explore Phylogenomics of Terrestrial Cyanobacteria.</title>
        <authorList>
            <person name="Ward R.D."/>
            <person name="Stajich J.E."/>
            <person name="Johansen J.R."/>
            <person name="Huntemann M."/>
            <person name="Clum A."/>
            <person name="Foster B."/>
            <person name="Foster B."/>
            <person name="Roux S."/>
            <person name="Palaniappan K."/>
            <person name="Varghese N."/>
            <person name="Mukherjee S."/>
            <person name="Reddy T.B.K."/>
            <person name="Daum C."/>
            <person name="Copeland A."/>
            <person name="Chen I.A."/>
            <person name="Ivanova N.N."/>
            <person name="Kyrpides N.C."/>
            <person name="Shapiro N."/>
            <person name="Eloe-Fadrosh E.A."/>
            <person name="Pietrasiak N."/>
        </authorList>
    </citation>
    <scope>NUCLEOTIDE SEQUENCE</scope>
    <source>
        <strain evidence="3">CPER-KK1</strain>
    </source>
</reference>
<name>A0A951PT23_9CYAN</name>
<comment type="caution">
    <text evidence="3">The sequence shown here is derived from an EMBL/GenBank/DDBJ whole genome shotgun (WGS) entry which is preliminary data.</text>
</comment>
<dbReference type="InterPro" id="IPR022742">
    <property type="entry name" value="Hydrolase_4"/>
</dbReference>
<accession>A0A951PT23</accession>
<feature type="transmembrane region" description="Helical" evidence="1">
    <location>
        <begin position="6"/>
        <end position="35"/>
    </location>
</feature>
<evidence type="ECO:0000256" key="1">
    <source>
        <dbReference type="SAM" id="Phobius"/>
    </source>
</evidence>
<dbReference type="InterPro" id="IPR029058">
    <property type="entry name" value="AB_hydrolase_fold"/>
</dbReference>
<evidence type="ECO:0000313" key="3">
    <source>
        <dbReference type="EMBL" id="MBW4548243.1"/>
    </source>
</evidence>
<feature type="domain" description="Serine aminopeptidase S33" evidence="2">
    <location>
        <begin position="91"/>
        <end position="206"/>
    </location>
</feature>
<dbReference type="AlphaFoldDB" id="A0A951PT23"/>
<dbReference type="EMBL" id="JAHHIF010000057">
    <property type="protein sequence ID" value="MBW4548243.1"/>
    <property type="molecule type" value="Genomic_DNA"/>
</dbReference>
<dbReference type="Proteomes" id="UP000753908">
    <property type="component" value="Unassembled WGS sequence"/>
</dbReference>
<dbReference type="Gene3D" id="3.40.50.1820">
    <property type="entry name" value="alpha/beta hydrolase"/>
    <property type="match status" value="1"/>
</dbReference>
<dbReference type="PANTHER" id="PTHR12277">
    <property type="entry name" value="ALPHA/BETA HYDROLASE DOMAIN-CONTAINING PROTEIN"/>
    <property type="match status" value="1"/>
</dbReference>
<keyword evidence="1" id="KW-0472">Membrane</keyword>
<dbReference type="Pfam" id="PF12146">
    <property type="entry name" value="Hydrolase_4"/>
    <property type="match status" value="1"/>
</dbReference>
<protein>
    <submittedName>
        <fullName evidence="3">Lysophospholipase</fullName>
    </submittedName>
</protein>
<evidence type="ECO:0000313" key="4">
    <source>
        <dbReference type="Proteomes" id="UP000753908"/>
    </source>
</evidence>
<dbReference type="SUPFAM" id="SSF53474">
    <property type="entry name" value="alpha/beta-Hydrolases"/>
    <property type="match status" value="1"/>
</dbReference>
<proteinExistence type="predicted"/>
<evidence type="ECO:0000259" key="2">
    <source>
        <dbReference type="Pfam" id="PF12146"/>
    </source>
</evidence>
<dbReference type="PANTHER" id="PTHR12277:SF81">
    <property type="entry name" value="PROTEIN ABHD13"/>
    <property type="match status" value="1"/>
</dbReference>
<sequence length="304" mass="34246">MTVLEVFWQLLLRLLLIVGGVIAIAYCVACVFLWFRQKYFIFKPPRAIRTTPEAFNLNYEEVWLPVSTASDQTSHIHGWWIPASAAPEAKVWLYLHGNGSNVGDEVKRAFWFHQLGFSTLLIDYRGYGHSEGQFPTESTVYEDVETAWNYLTQVRHIPPERIFLYGHSLGGAIAIDLALRHPNIAGLVVEGTFTAMRSMVAHLYRQFLIFPVKLLLHQQFDSLSKVRSLSVPILFIHGTADPVVPAQMSQLLFTAATEPKQLLLVPEAGHHNVEELGGAQYLQAIQWLVEQAQARQGQLAQPSG</sequence>
<keyword evidence="1" id="KW-0812">Transmembrane</keyword>
<keyword evidence="1" id="KW-1133">Transmembrane helix</keyword>
<gene>
    <name evidence="3" type="ORF">KME25_27945</name>
</gene>
<reference evidence="3" key="1">
    <citation type="submission" date="2021-05" db="EMBL/GenBank/DDBJ databases">
        <authorList>
            <person name="Pietrasiak N."/>
            <person name="Ward R."/>
            <person name="Stajich J.E."/>
            <person name="Kurbessoian T."/>
        </authorList>
    </citation>
    <scope>NUCLEOTIDE SEQUENCE</scope>
    <source>
        <strain evidence="3">CPER-KK1</strain>
    </source>
</reference>
<organism evidence="3 4">
    <name type="scientific">Symplocastrum torsivum CPER-KK1</name>
    <dbReference type="NCBI Taxonomy" id="450513"/>
    <lineage>
        <taxon>Bacteria</taxon>
        <taxon>Bacillati</taxon>
        <taxon>Cyanobacteriota</taxon>
        <taxon>Cyanophyceae</taxon>
        <taxon>Oscillatoriophycideae</taxon>
        <taxon>Oscillatoriales</taxon>
        <taxon>Microcoleaceae</taxon>
        <taxon>Symplocastrum</taxon>
    </lineage>
</organism>